<dbReference type="VEuPathDB" id="FungiDB:GVI51_B04675"/>
<sequence>MFGALWYVKRAVYLVVSPVLMWLAWSLKLVYCAVWALCGPIVWFTSMFVVTPVRIAVWNWLQLVTLPLNIFLRVTLGTTWFELLRNMDTWLNKFVIVTLLQYIVSVLILGATIGVVYGLMLAMTHHFFKIPSVYIEIPLKFWRIPSVIIRTIRYYLNIAIQKIKVGMRATHQDSFPTPPPTPKFSPYDKAIFLRDFYPGDTGSRPASMTFGNSSTLASPKAEKRFKSASEIGLPDRVVHKSDTSQDTVAHESTSQSIRDSTDNVWDEFDSIPSLLDDTDRLTTVTNRKQKQKEDVIQIHRM</sequence>
<dbReference type="VEuPathDB" id="FungiDB:GWK60_B04609"/>
<dbReference type="VEuPathDB" id="FungiDB:CAGL0B04763g"/>
<evidence type="ECO:0000256" key="1">
    <source>
        <dbReference type="SAM" id="MobiDB-lite"/>
    </source>
</evidence>
<accession>A0A0W0CAT7</accession>
<keyword evidence="2" id="KW-0812">Transmembrane</keyword>
<feature type="compositionally biased region" description="Polar residues" evidence="1">
    <location>
        <begin position="244"/>
        <end position="258"/>
    </location>
</feature>
<keyword evidence="2" id="KW-1133">Transmembrane helix</keyword>
<dbReference type="EMBL" id="LLZZ01000119">
    <property type="protein sequence ID" value="KTB03467.1"/>
    <property type="molecule type" value="Genomic_DNA"/>
</dbReference>
<keyword evidence="2" id="KW-0472">Membrane</keyword>
<evidence type="ECO:0000256" key="2">
    <source>
        <dbReference type="SAM" id="Phobius"/>
    </source>
</evidence>
<dbReference type="VEuPathDB" id="FungiDB:GW608_B04609"/>
<evidence type="ECO:0000313" key="3">
    <source>
        <dbReference type="EMBL" id="KTB03467.1"/>
    </source>
</evidence>
<organism evidence="3 4">
    <name type="scientific">Candida glabrata</name>
    <name type="common">Yeast</name>
    <name type="synonym">Torulopsis glabrata</name>
    <dbReference type="NCBI Taxonomy" id="5478"/>
    <lineage>
        <taxon>Eukaryota</taxon>
        <taxon>Fungi</taxon>
        <taxon>Dikarya</taxon>
        <taxon>Ascomycota</taxon>
        <taxon>Saccharomycotina</taxon>
        <taxon>Saccharomycetes</taxon>
        <taxon>Saccharomycetales</taxon>
        <taxon>Saccharomycetaceae</taxon>
        <taxon>Nakaseomyces</taxon>
    </lineage>
</organism>
<comment type="caution">
    <text evidence="3">The sequence shown here is derived from an EMBL/GenBank/DDBJ whole genome shotgun (WGS) entry which is preliminary data.</text>
</comment>
<dbReference type="AlphaFoldDB" id="A0A0W0CAT7"/>
<name>A0A0W0CAT7_CANGB</name>
<feature type="transmembrane region" description="Helical" evidence="2">
    <location>
        <begin position="20"/>
        <end position="44"/>
    </location>
</feature>
<feature type="region of interest" description="Disordered" evidence="1">
    <location>
        <begin position="241"/>
        <end position="260"/>
    </location>
</feature>
<protein>
    <submittedName>
        <fullName evidence="3">Protein LDB16</fullName>
    </submittedName>
</protein>
<gene>
    <name evidence="3" type="ORF">AO440_000364</name>
</gene>
<feature type="transmembrane region" description="Helical" evidence="2">
    <location>
        <begin position="56"/>
        <end position="74"/>
    </location>
</feature>
<evidence type="ECO:0000313" key="4">
    <source>
        <dbReference type="Proteomes" id="UP000054886"/>
    </source>
</evidence>
<feature type="transmembrane region" description="Helical" evidence="2">
    <location>
        <begin position="94"/>
        <end position="119"/>
    </location>
</feature>
<dbReference type="VEuPathDB" id="FungiDB:B1J91_B04763g"/>
<proteinExistence type="predicted"/>
<dbReference type="Proteomes" id="UP000054886">
    <property type="component" value="Unassembled WGS sequence"/>
</dbReference>
<reference evidence="3 4" key="1">
    <citation type="submission" date="2015-10" db="EMBL/GenBank/DDBJ databases">
        <title>Draft genomes sequences of Candida glabrata isolates 1A, 1B, 2A, 2B, 3A and 3B.</title>
        <authorList>
            <person name="Haavelsrud O.E."/>
            <person name="Gaustad P."/>
        </authorList>
    </citation>
    <scope>NUCLEOTIDE SEQUENCE [LARGE SCALE GENOMIC DNA]</scope>
    <source>
        <strain evidence="3">910700640</strain>
    </source>
</reference>